<gene>
    <name evidence="4" type="ORF">RCC75_03995</name>
    <name evidence="5" type="ORF">RCG00_14370</name>
</gene>
<dbReference type="SUPFAM" id="SSF51735">
    <property type="entry name" value="NAD(P)-binding Rossmann-fold domains"/>
    <property type="match status" value="1"/>
</dbReference>
<dbReference type="PRINTS" id="PR00080">
    <property type="entry name" value="SDRFAMILY"/>
</dbReference>
<evidence type="ECO:0000313" key="5">
    <source>
        <dbReference type="EMBL" id="WML85480.1"/>
    </source>
</evidence>
<dbReference type="GO" id="GO:0016020">
    <property type="term" value="C:membrane"/>
    <property type="evidence" value="ECO:0007669"/>
    <property type="project" value="TreeGrafter"/>
</dbReference>
<evidence type="ECO:0000256" key="2">
    <source>
        <dbReference type="ARBA" id="ARBA00023002"/>
    </source>
</evidence>
<evidence type="ECO:0000256" key="1">
    <source>
        <dbReference type="ARBA" id="ARBA00006484"/>
    </source>
</evidence>
<dbReference type="AlphaFoldDB" id="A0AA51MJJ4"/>
<sequence length="256" mass="27959">MDNSRGMARMTTPSVAWLVGASSGIGQALAFALAEAGWQVAISARRTEPLQAMQTRHPSLTPYPLDVTDAHSLHAAAAAITRELGEIDLCVLNAGDYIPMPLDAFDPALFRKLCEVNYLGMVNGLDAILPLMLARGRGQVLLTASIAGYRGLPKSAPYSASKAAVISLAESLHLELKARGVLLRVVNPGFVRSPLTDKNDFKMPFLMEAEDAAQAIMRDLPRQNFEIAFPKRFAYLMKLLRLLPYWLYFKLTKGAA</sequence>
<reference evidence="5 6" key="1">
    <citation type="submission" date="2023-08" db="EMBL/GenBank/DDBJ databases">
        <title>New molecular markers tilS and rpoB for phylogenetic and monitoring studies of the genus Thiothrix biodiversity.</title>
        <authorList>
            <person name="Ravin N.V."/>
            <person name="Smolyakov D."/>
            <person name="Markov N.D."/>
            <person name="Beletsky A.V."/>
            <person name="Mardanov A.V."/>
            <person name="Rudenko T.S."/>
            <person name="Grabovich M.Y."/>
        </authorList>
    </citation>
    <scope>NUCLEOTIDE SEQUENCE</scope>
    <source>
        <strain evidence="5">DNT52</strain>
        <strain evidence="4 6">H33</strain>
    </source>
</reference>
<dbReference type="PANTHER" id="PTHR44196">
    <property type="entry name" value="DEHYDROGENASE/REDUCTASE SDR FAMILY MEMBER 7B"/>
    <property type="match status" value="1"/>
</dbReference>
<dbReference type="Gene3D" id="3.40.50.720">
    <property type="entry name" value="NAD(P)-binding Rossmann-like Domain"/>
    <property type="match status" value="1"/>
</dbReference>
<keyword evidence="6" id="KW-1185">Reference proteome</keyword>
<dbReference type="RefSeq" id="WP_308133828.1">
    <property type="nucleotide sequence ID" value="NZ_CP133197.1"/>
</dbReference>
<dbReference type="Pfam" id="PF00106">
    <property type="entry name" value="adh_short"/>
    <property type="match status" value="1"/>
</dbReference>
<proteinExistence type="inferred from homology"/>
<evidence type="ECO:0000313" key="6">
    <source>
        <dbReference type="Proteomes" id="UP001223336"/>
    </source>
</evidence>
<organism evidence="5">
    <name type="scientific">Thiothrix subterranea</name>
    <dbReference type="NCBI Taxonomy" id="2735563"/>
    <lineage>
        <taxon>Bacteria</taxon>
        <taxon>Pseudomonadati</taxon>
        <taxon>Pseudomonadota</taxon>
        <taxon>Gammaproteobacteria</taxon>
        <taxon>Thiotrichales</taxon>
        <taxon>Thiotrichaceae</taxon>
        <taxon>Thiothrix</taxon>
    </lineage>
</organism>
<dbReference type="PROSITE" id="PS00061">
    <property type="entry name" value="ADH_SHORT"/>
    <property type="match status" value="1"/>
</dbReference>
<evidence type="ECO:0000256" key="3">
    <source>
        <dbReference type="RuleBase" id="RU000363"/>
    </source>
</evidence>
<comment type="similarity">
    <text evidence="1 3">Belongs to the short-chain dehydrogenases/reductases (SDR) family.</text>
</comment>
<dbReference type="GO" id="GO:0016491">
    <property type="term" value="F:oxidoreductase activity"/>
    <property type="evidence" value="ECO:0007669"/>
    <property type="project" value="UniProtKB-KW"/>
</dbReference>
<dbReference type="EMBL" id="JAVFKN010000003">
    <property type="protein sequence ID" value="MDQ5767673.1"/>
    <property type="molecule type" value="Genomic_DNA"/>
</dbReference>
<dbReference type="Proteomes" id="UP001223336">
    <property type="component" value="Unassembled WGS sequence"/>
</dbReference>
<dbReference type="PANTHER" id="PTHR44196:SF1">
    <property type="entry name" value="DEHYDROGENASE_REDUCTASE SDR FAMILY MEMBER 7B"/>
    <property type="match status" value="1"/>
</dbReference>
<name>A0AA51MJJ4_9GAMM</name>
<dbReference type="InterPro" id="IPR020904">
    <property type="entry name" value="Sc_DH/Rdtase_CS"/>
</dbReference>
<dbReference type="EMBL" id="CP133217">
    <property type="protein sequence ID" value="WML85480.1"/>
    <property type="molecule type" value="Genomic_DNA"/>
</dbReference>
<dbReference type="PRINTS" id="PR00081">
    <property type="entry name" value="GDHRDH"/>
</dbReference>
<dbReference type="InterPro" id="IPR036291">
    <property type="entry name" value="NAD(P)-bd_dom_sf"/>
</dbReference>
<accession>A0AA51MJJ4</accession>
<dbReference type="InterPro" id="IPR002347">
    <property type="entry name" value="SDR_fam"/>
</dbReference>
<evidence type="ECO:0000313" key="4">
    <source>
        <dbReference type="EMBL" id="MDQ5767673.1"/>
    </source>
</evidence>
<protein>
    <submittedName>
        <fullName evidence="5">SDR family NAD(P)-dependent oxidoreductase</fullName>
    </submittedName>
</protein>
<keyword evidence="2" id="KW-0560">Oxidoreductase</keyword>
<dbReference type="Proteomes" id="UP001229862">
    <property type="component" value="Chromosome"/>
</dbReference>